<dbReference type="eggNOG" id="COG2345">
    <property type="taxonomic scope" value="Bacteria"/>
</dbReference>
<feature type="region of interest" description="Disordered" evidence="2">
    <location>
        <begin position="1"/>
        <end position="24"/>
    </location>
</feature>
<comment type="similarity">
    <text evidence="1">Belongs to the ROK (NagC/XylR) family.</text>
</comment>
<dbReference type="PATRIC" id="fig|401562.3.peg.1942"/>
<dbReference type="InterPro" id="IPR036390">
    <property type="entry name" value="WH_DNA-bd_sf"/>
</dbReference>
<dbReference type="Proteomes" id="UP000078272">
    <property type="component" value="Unassembled WGS sequence"/>
</dbReference>
<dbReference type="eggNOG" id="COG1940">
    <property type="taxonomic scope" value="Bacteria"/>
</dbReference>
<dbReference type="Gene3D" id="1.10.10.10">
    <property type="entry name" value="Winged helix-like DNA-binding domain superfamily/Winged helix DNA-binding domain"/>
    <property type="match status" value="1"/>
</dbReference>
<dbReference type="EMBL" id="LDPZ01000023">
    <property type="protein sequence ID" value="KTQ95371.1"/>
    <property type="molecule type" value="Genomic_DNA"/>
</dbReference>
<dbReference type="Gene3D" id="3.30.420.40">
    <property type="match status" value="2"/>
</dbReference>
<dbReference type="SUPFAM" id="SSF46785">
    <property type="entry name" value="Winged helix' DNA-binding domain"/>
    <property type="match status" value="1"/>
</dbReference>
<evidence type="ECO:0000256" key="2">
    <source>
        <dbReference type="SAM" id="MobiDB-lite"/>
    </source>
</evidence>
<dbReference type="SUPFAM" id="SSF53067">
    <property type="entry name" value="Actin-like ATPase domain"/>
    <property type="match status" value="1"/>
</dbReference>
<dbReference type="Pfam" id="PF00480">
    <property type="entry name" value="ROK"/>
    <property type="match status" value="1"/>
</dbReference>
<dbReference type="Pfam" id="PF13412">
    <property type="entry name" value="HTH_24"/>
    <property type="match status" value="1"/>
</dbReference>
<accession>A0A175R9R3</accession>
<dbReference type="InterPro" id="IPR000600">
    <property type="entry name" value="ROK"/>
</dbReference>
<dbReference type="PANTHER" id="PTHR18964:SF149">
    <property type="entry name" value="BIFUNCTIONAL UDP-N-ACETYLGLUCOSAMINE 2-EPIMERASE_N-ACETYLMANNOSAMINE KINASE"/>
    <property type="match status" value="1"/>
</dbReference>
<dbReference type="AlphaFoldDB" id="A0A175R9R3"/>
<name>A0A175R9R3_9HYPH</name>
<evidence type="ECO:0000313" key="3">
    <source>
        <dbReference type="EMBL" id="KTQ95371.1"/>
    </source>
</evidence>
<protein>
    <submittedName>
        <fullName evidence="3">ROK family transcriptional regulator</fullName>
    </submittedName>
</protein>
<evidence type="ECO:0000256" key="1">
    <source>
        <dbReference type="ARBA" id="ARBA00006479"/>
    </source>
</evidence>
<dbReference type="PANTHER" id="PTHR18964">
    <property type="entry name" value="ROK (REPRESSOR, ORF, KINASE) FAMILY"/>
    <property type="match status" value="1"/>
</dbReference>
<sequence length="405" mass="43990">MSTSVVDSRTAERDESLRGSNQAGLRAHNERAVLSLIRRHGELAKSEIARLSRLSPQTASVIMRSLEADGLVLAGEPRRGRVGQPSVPMRLNPDGAFAFGLKLGRRTSEMVLMDFVGRVRESRAILYRFPRRAEVMRFVEDASTELRQSLGPALRRRIVGLGVGMPYEIWSWAEANGAPPGEMDEWSTVDFGAELERATGEAVFIANDVTAACGAEQAFGTDVSANFVYFFVGAFVGGGIVMDGALVPGRVGNAGALGSMPVPTRLGERRQLIHVASVHVLERMVEASGRSAVELWRHEADWTGLGPLLDEWVETSAEGLAYAIASSLAVYDFERAVIDGSFPPPVRARLVEATRAALERFDFQGLQPIAVTQGSIGRSAREVGSASLPFFAKFLLDHRVLLAER</sequence>
<dbReference type="InterPro" id="IPR036388">
    <property type="entry name" value="WH-like_DNA-bd_sf"/>
</dbReference>
<evidence type="ECO:0000313" key="4">
    <source>
        <dbReference type="Proteomes" id="UP000078272"/>
    </source>
</evidence>
<dbReference type="STRING" id="401562.NS365_16430"/>
<reference evidence="3 4" key="1">
    <citation type="journal article" date="2016" name="Front. Microbiol.">
        <title>Genomic Resource of Rice Seed Associated Bacteria.</title>
        <authorList>
            <person name="Midha S."/>
            <person name="Bansal K."/>
            <person name="Sharma S."/>
            <person name="Kumar N."/>
            <person name="Patil P.P."/>
            <person name="Chaudhry V."/>
            <person name="Patil P.B."/>
        </authorList>
    </citation>
    <scope>NUCLEOTIDE SEQUENCE [LARGE SCALE GENOMIC DNA]</scope>
    <source>
        <strain evidence="3 4">NS226</strain>
    </source>
</reference>
<gene>
    <name evidence="3" type="ORF">NS226_12005</name>
</gene>
<proteinExistence type="inferred from homology"/>
<dbReference type="InterPro" id="IPR043129">
    <property type="entry name" value="ATPase_NBD"/>
</dbReference>
<comment type="caution">
    <text evidence="3">The sequence shown here is derived from an EMBL/GenBank/DDBJ whole genome shotgun (WGS) entry which is preliminary data.</text>
</comment>
<organism evidence="3 4">
    <name type="scientific">Aureimonas ureilytica</name>
    <dbReference type="NCBI Taxonomy" id="401562"/>
    <lineage>
        <taxon>Bacteria</taxon>
        <taxon>Pseudomonadati</taxon>
        <taxon>Pseudomonadota</taxon>
        <taxon>Alphaproteobacteria</taxon>
        <taxon>Hyphomicrobiales</taxon>
        <taxon>Aurantimonadaceae</taxon>
        <taxon>Aureimonas</taxon>
    </lineage>
</organism>